<dbReference type="PROSITE" id="PS51257">
    <property type="entry name" value="PROKAR_LIPOPROTEIN"/>
    <property type="match status" value="1"/>
</dbReference>
<dbReference type="EMBL" id="JAKJHZ010000010">
    <property type="protein sequence ID" value="MCF6379208.1"/>
    <property type="molecule type" value="Genomic_DNA"/>
</dbReference>
<evidence type="ECO:0000313" key="2">
    <source>
        <dbReference type="EMBL" id="MCF6379208.1"/>
    </source>
</evidence>
<protein>
    <submittedName>
        <fullName evidence="2">Uncharacterized protein</fullName>
    </submittedName>
</protein>
<evidence type="ECO:0000313" key="3">
    <source>
        <dbReference type="Proteomes" id="UP001201161"/>
    </source>
</evidence>
<sequence>MTGVRSIAALAALAALLASVLVSGCLSAAPYEHQLRSLGGCGPVTYDDVRGARPTYGPDRLTYFLNAQHMCAGRWVPGADGWLVPQGMTIANGVAYVAGFDGTQMGRHRLCTMQSMDLASGDVMRTRYPVRGQVGPRQPTECRHGGGVVADEHGVWLAETQRLWLLDRATLEPLRGWALTEPVRGSFAVLDDDGRLGLGRFRAENPARLWWYDVEALLASSSYVLDEDDAVDAVRIPPDTQGALWGELGGIGPGLWLARSNTSCGVLVGPDGRSRAFVPGAEGMALTGPDRLWVVSESGSRLYQEKGRPMTPHLVRFDTSAISEWVEPACSP</sequence>
<dbReference type="RefSeq" id="WP_236403680.1">
    <property type="nucleotide sequence ID" value="NZ_JAKJHZ010000010.1"/>
</dbReference>
<keyword evidence="1" id="KW-0732">Signal</keyword>
<organism evidence="2 3">
    <name type="scientific">Nocardioides potassii</name>
    <dbReference type="NCBI Taxonomy" id="2911371"/>
    <lineage>
        <taxon>Bacteria</taxon>
        <taxon>Bacillati</taxon>
        <taxon>Actinomycetota</taxon>
        <taxon>Actinomycetes</taxon>
        <taxon>Propionibacteriales</taxon>
        <taxon>Nocardioidaceae</taxon>
        <taxon>Nocardioides</taxon>
    </lineage>
</organism>
<proteinExistence type="predicted"/>
<accession>A0ABS9HGG7</accession>
<name>A0ABS9HGG7_9ACTN</name>
<feature type="signal peptide" evidence="1">
    <location>
        <begin position="1"/>
        <end position="28"/>
    </location>
</feature>
<keyword evidence="3" id="KW-1185">Reference proteome</keyword>
<reference evidence="2 3" key="1">
    <citation type="submission" date="2022-01" db="EMBL/GenBank/DDBJ databases">
        <title>Nocardioides sp. nov., an actinomycete isolated from mining soil.</title>
        <authorList>
            <person name="Liu L."/>
        </authorList>
    </citation>
    <scope>NUCLEOTIDE SEQUENCE [LARGE SCALE GENOMIC DNA]</scope>
    <source>
        <strain evidence="2 3">KLBMP 9356</strain>
    </source>
</reference>
<evidence type="ECO:0000256" key="1">
    <source>
        <dbReference type="SAM" id="SignalP"/>
    </source>
</evidence>
<dbReference type="Proteomes" id="UP001201161">
    <property type="component" value="Unassembled WGS sequence"/>
</dbReference>
<feature type="chain" id="PRO_5046230631" evidence="1">
    <location>
        <begin position="29"/>
        <end position="332"/>
    </location>
</feature>
<comment type="caution">
    <text evidence="2">The sequence shown here is derived from an EMBL/GenBank/DDBJ whole genome shotgun (WGS) entry which is preliminary data.</text>
</comment>
<gene>
    <name evidence="2" type="ORF">L2K70_16470</name>
</gene>